<evidence type="ECO:0000313" key="2">
    <source>
        <dbReference type="Proteomes" id="UP001143474"/>
    </source>
</evidence>
<sequence>MRGEILWFRLPVRGDSAERLTGKLDGLGVHLANPFTGAVTLLTDEGRTEVTAQAAREGLGGSRPLNVKLWLDEDADVVLTVRSSSGVDVLEFDLDGLDRDEADRVASAVLWCAVTDPESLGLVLDSRLPDTACSWEAHFVTGAAPPSWTPELLWSRVDEARSSLDVPAHSWPVS</sequence>
<name>A0A9W6MDU3_9ACTN</name>
<evidence type="ECO:0000313" key="1">
    <source>
        <dbReference type="EMBL" id="GLK10285.1"/>
    </source>
</evidence>
<reference evidence="1" key="1">
    <citation type="journal article" date="2014" name="Int. J. Syst. Evol. Microbiol.">
        <title>Complete genome sequence of Corynebacterium casei LMG S-19264T (=DSM 44701T), isolated from a smear-ripened cheese.</title>
        <authorList>
            <consortium name="US DOE Joint Genome Institute (JGI-PGF)"/>
            <person name="Walter F."/>
            <person name="Albersmeier A."/>
            <person name="Kalinowski J."/>
            <person name="Ruckert C."/>
        </authorList>
    </citation>
    <scope>NUCLEOTIDE SEQUENCE</scope>
    <source>
        <strain evidence="1">VKM Ac-2007</strain>
    </source>
</reference>
<reference evidence="1" key="2">
    <citation type="submission" date="2023-01" db="EMBL/GenBank/DDBJ databases">
        <authorList>
            <person name="Sun Q."/>
            <person name="Evtushenko L."/>
        </authorList>
    </citation>
    <scope>NUCLEOTIDE SEQUENCE</scope>
    <source>
        <strain evidence="1">VKM Ac-2007</strain>
    </source>
</reference>
<keyword evidence="2" id="KW-1185">Reference proteome</keyword>
<protein>
    <submittedName>
        <fullName evidence="1">Uncharacterized protein</fullName>
    </submittedName>
</protein>
<dbReference type="EMBL" id="BSEV01000007">
    <property type="protein sequence ID" value="GLK10285.1"/>
    <property type="molecule type" value="Genomic_DNA"/>
</dbReference>
<dbReference type="RefSeq" id="WP_271218712.1">
    <property type="nucleotide sequence ID" value="NZ_BAAAVD010000042.1"/>
</dbReference>
<accession>A0A9W6MDU3</accession>
<comment type="caution">
    <text evidence="1">The sequence shown here is derived from an EMBL/GenBank/DDBJ whole genome shotgun (WGS) entry which is preliminary data.</text>
</comment>
<gene>
    <name evidence="1" type="ORF">GCM10017600_36910</name>
</gene>
<organism evidence="1 2">
    <name type="scientific">Streptosporangium carneum</name>
    <dbReference type="NCBI Taxonomy" id="47481"/>
    <lineage>
        <taxon>Bacteria</taxon>
        <taxon>Bacillati</taxon>
        <taxon>Actinomycetota</taxon>
        <taxon>Actinomycetes</taxon>
        <taxon>Streptosporangiales</taxon>
        <taxon>Streptosporangiaceae</taxon>
        <taxon>Streptosporangium</taxon>
    </lineage>
</organism>
<dbReference type="AlphaFoldDB" id="A0A9W6MDU3"/>
<proteinExistence type="predicted"/>
<dbReference type="Proteomes" id="UP001143474">
    <property type="component" value="Unassembled WGS sequence"/>
</dbReference>